<evidence type="ECO:0000256" key="21">
    <source>
        <dbReference type="ARBA" id="ARBA00031545"/>
    </source>
</evidence>
<evidence type="ECO:0000256" key="17">
    <source>
        <dbReference type="ARBA" id="ARBA00022949"/>
    </source>
</evidence>
<dbReference type="Gene3D" id="1.20.870.10">
    <property type="entry name" value="Son of sevenless (SoS) protein Chain: S domain 1"/>
    <property type="match status" value="1"/>
</dbReference>
<evidence type="ECO:0000256" key="13">
    <source>
        <dbReference type="ARBA" id="ARBA00022753"/>
    </source>
</evidence>
<dbReference type="SUPFAM" id="SSF51206">
    <property type="entry name" value="cAMP-binding domain-like"/>
    <property type="match status" value="2"/>
</dbReference>
<keyword evidence="32" id="KW-1185">Reference proteome</keyword>
<dbReference type="InterPro" id="IPR023578">
    <property type="entry name" value="Ras_GEF_dom_sf"/>
</dbReference>
<keyword evidence="18" id="KW-0472">Membrane</keyword>
<dbReference type="InterPro" id="IPR000595">
    <property type="entry name" value="cNMP-bd_dom"/>
</dbReference>
<feature type="region of interest" description="Disordered" evidence="25">
    <location>
        <begin position="1221"/>
        <end position="1256"/>
    </location>
</feature>
<evidence type="ECO:0000259" key="30">
    <source>
        <dbReference type="PROSITE" id="PS50212"/>
    </source>
</evidence>
<sequence>HNSLLNKYMEIISLPQDLEIVYSYLHGMEALSNLREHQLRIMCETVRYERHEANEVLYYPDDIGTCWYILLSGSVFIKESMFLPRSSFGKRSAGSLRRGCECIVLEPSEMIVVDYMDENEEYFQRQASHRQSRRRFRKINQKGERQTIIDTTTNRVTNSYKDTLLPADFTKLHLADSLHPQVTHVTSSHSGCSITSDSGSSSLSDIYQATENEAGDMDLSGLPETAVDSEEDDDEEDIERSSDPLMSRDIVRDCLEKDPMDRTDDDIEQLLEFMHQLPAFANMTMSVRRELCAVMVFAVVERAGTVVLNDGEELDSWSVILNGSVEVTYPDGHTEILCMGNSFGVSPTMEKEYMKGVMKTKVDDCQFVCIAQQDYCCILNQVEKNMQKVEEEGEIVMVKEHRELDRTGTRKGHIVIKGTSERLTMHLVEEHSVVDPTYIEDFLLTYRTFLSSPMIVGKKLLEWFNDPSLRDKVTRVVLLWVNNHFNDFEGDPAMTHFLEEFENNLDREKMSGHLRLLNIACAAKAKLRVITLTKPSRDAPLPFTLLGGSEKGFRIFIDSVEAGSKASEAGLKRGDQILEVNGQNFENVQLSKANEILRNNTHLSITVKTNLLVFKELLARPAEEKKNGAPHLPKIGDIKKGSRYSIPDLAVDVEQVMGLEKGNKKTKANTVGGRNKLKKILDKTRISILPQKPYNDIGIGQSQDDSIVGLRQSKQIPAALPVSGTLSSSNPDLLQSHHRILDFNNPPDLPDQVLRVFKADQQSRYIMISRDTTAKEVVVLAIREFALTAAPEAYSLCEVSVTPEGVIKQRRLPDQLSKLADRIQLSGRYYLKNNMETETLCSDEDAQDLLRESQISLLQLSTVEVATQLSMRNFELFCNIEPTEYIDDLFKLRSRTGSANLKKFEEVINQETFWVASEIVHEPNQLKRMKIVKHFIKIALHCRECKNFNSMFAIISGLNLAPVARLRGTWEKLPSKYEKLFQDLQDLFDPSRNMAKYRNVLSNQNLQPPIIPLFPVIKKDLTFLHEGNDSKVDGLVNFEKLRMIAKEIRHVGRMASVNMDPALMFRTRSLSQGSANSAVLDVAQAGGHKKRVRRSSFLNAKKLYEDAQMARRVRQYLSTLTLETSEESLQTISLQCEPSSSYVLAPSGTVDNFSDSGHSEISSRSSLVSNSSLDLMEDRRQRHSVSMGFTSEVILTYLCFGRSYVSVHDSRSLYAGATVLSSTSSEELTQDQGDRASLDAADSGRGSWTSCSSGSHDNIQTIQHQRSWETLAFGHPPFDADPMACQEHGGHPGQARGSWASATAYWGEDTEGDTGTIKRRGGKDVSADTEASSVAPVPPEDCKQHSRPAHITVSSSNTKGLIVRKDGRFREPPPTPPGYTALTVSEAADGLPHSGRRPPDYNVALQRSRMVARSCDSPQPASRPQWSKSGDGDSRHPHFHSQGLSAEEAEEDEQVSAV</sequence>
<organism evidence="31 32">
    <name type="scientific">Scleropages formosus</name>
    <name type="common">Asian bonytongue</name>
    <name type="synonym">Osteoglossum formosum</name>
    <dbReference type="NCBI Taxonomy" id="113540"/>
    <lineage>
        <taxon>Eukaryota</taxon>
        <taxon>Metazoa</taxon>
        <taxon>Chordata</taxon>
        <taxon>Craniata</taxon>
        <taxon>Vertebrata</taxon>
        <taxon>Euteleostomi</taxon>
        <taxon>Actinopterygii</taxon>
        <taxon>Neopterygii</taxon>
        <taxon>Teleostei</taxon>
        <taxon>Osteoglossocephala</taxon>
        <taxon>Osteoglossomorpha</taxon>
        <taxon>Osteoglossiformes</taxon>
        <taxon>Osteoglossidae</taxon>
        <taxon>Scleropages</taxon>
    </lineage>
</organism>
<feature type="domain" description="Ras-associating" evidence="29">
    <location>
        <begin position="750"/>
        <end position="836"/>
    </location>
</feature>
<dbReference type="Gene3D" id="2.60.120.10">
    <property type="entry name" value="Jelly Rolls"/>
    <property type="match status" value="2"/>
</dbReference>
<evidence type="ECO:0000313" key="32">
    <source>
        <dbReference type="Proteomes" id="UP000694397"/>
    </source>
</evidence>
<evidence type="ECO:0000256" key="19">
    <source>
        <dbReference type="ARBA" id="ARBA00029925"/>
    </source>
</evidence>
<evidence type="ECO:0000256" key="2">
    <source>
        <dbReference type="ARBA" id="ARBA00004282"/>
    </source>
</evidence>
<evidence type="ECO:0000256" key="9">
    <source>
        <dbReference type="ARBA" id="ARBA00022475"/>
    </source>
</evidence>
<evidence type="ECO:0000256" key="20">
    <source>
        <dbReference type="ARBA" id="ARBA00030673"/>
    </source>
</evidence>
<feature type="domain" description="N-terminal Ras-GEF" evidence="30">
    <location>
        <begin position="411"/>
        <end position="525"/>
    </location>
</feature>
<evidence type="ECO:0000256" key="14">
    <source>
        <dbReference type="ARBA" id="ARBA00022782"/>
    </source>
</evidence>
<evidence type="ECO:0000256" key="22">
    <source>
        <dbReference type="ARBA" id="ARBA00031980"/>
    </source>
</evidence>
<dbReference type="SMART" id="SM00100">
    <property type="entry name" value="cNMP"/>
    <property type="match status" value="2"/>
</dbReference>
<dbReference type="GO" id="GO:0005886">
    <property type="term" value="C:plasma membrane"/>
    <property type="evidence" value="ECO:0007669"/>
    <property type="project" value="UniProtKB-SubCell"/>
</dbReference>
<keyword evidence="11" id="KW-0597">Phosphoprotein</keyword>
<dbReference type="Gene3D" id="2.30.42.10">
    <property type="match status" value="1"/>
</dbReference>
<dbReference type="GO" id="GO:0005770">
    <property type="term" value="C:late endosome"/>
    <property type="evidence" value="ECO:0007669"/>
    <property type="project" value="UniProtKB-SubCell"/>
</dbReference>
<dbReference type="SMART" id="SM00229">
    <property type="entry name" value="RasGEFN"/>
    <property type="match status" value="1"/>
</dbReference>
<keyword evidence="14" id="KW-0221">Differentiation</keyword>
<comment type="similarity">
    <text evidence="5">Belongs to the RAPGEF2 family.</text>
</comment>
<evidence type="ECO:0000256" key="18">
    <source>
        <dbReference type="ARBA" id="ARBA00023136"/>
    </source>
</evidence>
<feature type="domain" description="Cyclic nucleotide-binding" evidence="27">
    <location>
        <begin position="30"/>
        <end position="77"/>
    </location>
</feature>
<dbReference type="GO" id="GO:0007264">
    <property type="term" value="P:small GTPase-mediated signal transduction"/>
    <property type="evidence" value="ECO:0007669"/>
    <property type="project" value="InterPro"/>
</dbReference>
<evidence type="ECO:0000256" key="25">
    <source>
        <dbReference type="SAM" id="MobiDB-lite"/>
    </source>
</evidence>
<dbReference type="Pfam" id="PF00618">
    <property type="entry name" value="RasGEF_N"/>
    <property type="match status" value="1"/>
</dbReference>
<feature type="region of interest" description="Disordered" evidence="25">
    <location>
        <begin position="1310"/>
        <end position="1350"/>
    </location>
</feature>
<evidence type="ECO:0000256" key="7">
    <source>
        <dbReference type="ARBA" id="ARBA00022468"/>
    </source>
</evidence>
<dbReference type="InterPro" id="IPR029071">
    <property type="entry name" value="Ubiquitin-like_domsf"/>
</dbReference>
<dbReference type="Pfam" id="PF00788">
    <property type="entry name" value="RA"/>
    <property type="match status" value="1"/>
</dbReference>
<dbReference type="InterPro" id="IPR000159">
    <property type="entry name" value="RA_dom"/>
</dbReference>
<dbReference type="GO" id="GO:0005085">
    <property type="term" value="F:guanyl-nucleotide exchange factor activity"/>
    <property type="evidence" value="ECO:0007669"/>
    <property type="project" value="UniProtKB-KW"/>
</dbReference>
<feature type="region of interest" description="Disordered" evidence="25">
    <location>
        <begin position="1389"/>
        <end position="1458"/>
    </location>
</feature>
<feature type="region of interest" description="Disordered" evidence="25">
    <location>
        <begin position="212"/>
        <end position="244"/>
    </location>
</feature>
<evidence type="ECO:0000256" key="8">
    <source>
        <dbReference type="ARBA" id="ARBA00022473"/>
    </source>
</evidence>
<evidence type="ECO:0000256" key="23">
    <source>
        <dbReference type="ARBA" id="ARBA00032021"/>
    </source>
</evidence>
<keyword evidence="13" id="KW-0967">Endosome</keyword>
<dbReference type="Pfam" id="PF00617">
    <property type="entry name" value="RasGEF"/>
    <property type="match status" value="1"/>
</dbReference>
<evidence type="ECO:0000256" key="6">
    <source>
        <dbReference type="ARBA" id="ARBA00016709"/>
    </source>
</evidence>
<dbReference type="InterPro" id="IPR000651">
    <property type="entry name" value="Ras-like_Gua-exchang_fac_N"/>
</dbReference>
<evidence type="ECO:0000259" key="26">
    <source>
        <dbReference type="PROSITE" id="PS50009"/>
    </source>
</evidence>
<keyword evidence="17" id="KW-0965">Cell junction</keyword>
<feature type="compositionally biased region" description="Polar residues" evidence="25">
    <location>
        <begin position="1416"/>
        <end position="1428"/>
    </location>
</feature>
<dbReference type="GeneTree" id="ENSGT00940000156418"/>
<dbReference type="SUPFAM" id="SSF54236">
    <property type="entry name" value="Ubiquitin-like"/>
    <property type="match status" value="1"/>
</dbReference>
<accession>A0A8C9WCH4</accession>
<evidence type="ECO:0000313" key="31">
    <source>
        <dbReference type="Ensembl" id="ENSSFOP00015072448.1"/>
    </source>
</evidence>
<feature type="compositionally biased region" description="Acidic residues" evidence="25">
    <location>
        <begin position="227"/>
        <end position="238"/>
    </location>
</feature>
<dbReference type="FunFam" id="2.30.42.10:FF:000024">
    <property type="entry name" value="rap guanine nucleotide exchange factor 2 isoform X1"/>
    <property type="match status" value="1"/>
</dbReference>
<evidence type="ECO:0000256" key="24">
    <source>
        <dbReference type="PROSITE-ProRule" id="PRU00168"/>
    </source>
</evidence>
<evidence type="ECO:0000259" key="27">
    <source>
        <dbReference type="PROSITE" id="PS50042"/>
    </source>
</evidence>
<evidence type="ECO:0000259" key="28">
    <source>
        <dbReference type="PROSITE" id="PS50106"/>
    </source>
</evidence>
<evidence type="ECO:0000256" key="12">
    <source>
        <dbReference type="ARBA" id="ARBA00022658"/>
    </source>
</evidence>
<evidence type="ECO:0000256" key="16">
    <source>
        <dbReference type="ARBA" id="ARBA00022902"/>
    </source>
</evidence>
<dbReference type="SMART" id="SM00228">
    <property type="entry name" value="PDZ"/>
    <property type="match status" value="1"/>
</dbReference>
<dbReference type="SMART" id="SM00147">
    <property type="entry name" value="RasGEF"/>
    <property type="match status" value="1"/>
</dbReference>
<dbReference type="CDD" id="cd06224">
    <property type="entry name" value="REM"/>
    <property type="match status" value="1"/>
</dbReference>
<dbReference type="GO" id="GO:0048471">
    <property type="term" value="C:perinuclear region of cytoplasm"/>
    <property type="evidence" value="ECO:0007669"/>
    <property type="project" value="UniProtKB-SubCell"/>
</dbReference>
<reference evidence="31" key="2">
    <citation type="submission" date="2025-08" db="UniProtKB">
        <authorList>
            <consortium name="Ensembl"/>
        </authorList>
    </citation>
    <scope>IDENTIFICATION</scope>
</reference>
<dbReference type="SUPFAM" id="SSF50156">
    <property type="entry name" value="PDZ domain-like"/>
    <property type="match status" value="1"/>
</dbReference>
<keyword evidence="16" id="KW-0524">Neurogenesis</keyword>
<feature type="compositionally biased region" description="Polar residues" evidence="25">
    <location>
        <begin position="1246"/>
        <end position="1256"/>
    </location>
</feature>
<evidence type="ECO:0000256" key="15">
    <source>
        <dbReference type="ARBA" id="ARBA00022843"/>
    </source>
</evidence>
<dbReference type="CDD" id="cd00155">
    <property type="entry name" value="RasGEF"/>
    <property type="match status" value="1"/>
</dbReference>
<proteinExistence type="inferred from homology"/>
<dbReference type="Gene3D" id="1.10.840.10">
    <property type="entry name" value="Ras guanine-nucleotide exchange factors catalytic domain"/>
    <property type="match status" value="1"/>
</dbReference>
<evidence type="ECO:0000256" key="10">
    <source>
        <dbReference type="ARBA" id="ARBA00022490"/>
    </source>
</evidence>
<reference evidence="31" key="3">
    <citation type="submission" date="2025-09" db="UniProtKB">
        <authorList>
            <consortium name="Ensembl"/>
        </authorList>
    </citation>
    <scope>IDENTIFICATION</scope>
</reference>
<dbReference type="PROSITE" id="PS50042">
    <property type="entry name" value="CNMP_BINDING_3"/>
    <property type="match status" value="2"/>
</dbReference>
<dbReference type="Ensembl" id="ENSSFOT00015046899.1">
    <property type="protein sequence ID" value="ENSSFOP00015072448.1"/>
    <property type="gene ID" value="ENSSFOG00015014330.2"/>
</dbReference>
<evidence type="ECO:0000256" key="11">
    <source>
        <dbReference type="ARBA" id="ARBA00022553"/>
    </source>
</evidence>
<evidence type="ECO:0000256" key="5">
    <source>
        <dbReference type="ARBA" id="ARBA00010829"/>
    </source>
</evidence>
<keyword evidence="9" id="KW-1003">Cell membrane</keyword>
<dbReference type="SMART" id="SM00314">
    <property type="entry name" value="RA"/>
    <property type="match status" value="1"/>
</dbReference>
<dbReference type="FunFam" id="1.10.840.10:FF:000001">
    <property type="entry name" value="Rap guanine nucleotide exchange factor (GEF) 6"/>
    <property type="match status" value="1"/>
</dbReference>
<dbReference type="CDD" id="cd00038">
    <property type="entry name" value="CAP_ED"/>
    <property type="match status" value="2"/>
</dbReference>
<dbReference type="PANTHER" id="PTHR45161">
    <property type="entry name" value="CYTOSKELETON-ASSOCIATED PROTEIN 4"/>
    <property type="match status" value="1"/>
</dbReference>
<dbReference type="GO" id="GO:0005096">
    <property type="term" value="F:GTPase activator activity"/>
    <property type="evidence" value="ECO:0007669"/>
    <property type="project" value="UniProtKB-KW"/>
</dbReference>
<dbReference type="InterPro" id="IPR036964">
    <property type="entry name" value="RASGEF_cat_dom_sf"/>
</dbReference>
<evidence type="ECO:0000256" key="4">
    <source>
        <dbReference type="ARBA" id="ARBA00004603"/>
    </source>
</evidence>
<dbReference type="CDD" id="cd01785">
    <property type="entry name" value="RA_PDZ-GEF1"/>
    <property type="match status" value="1"/>
</dbReference>
<dbReference type="PROSITE" id="PS50212">
    <property type="entry name" value="RASGEF_NTER"/>
    <property type="match status" value="1"/>
</dbReference>
<gene>
    <name evidence="31" type="primary">RAPGEF2</name>
    <name evidence="31" type="synonym">rapgef2b</name>
</gene>
<keyword evidence="12 24" id="KW-0344">Guanine-nucleotide releasing factor</keyword>
<feature type="domain" description="Ras-GEF" evidence="26">
    <location>
        <begin position="861"/>
        <end position="1088"/>
    </location>
</feature>
<dbReference type="PROSITE" id="PS50106">
    <property type="entry name" value="PDZ"/>
    <property type="match status" value="1"/>
</dbReference>
<evidence type="ECO:0000256" key="1">
    <source>
        <dbReference type="ARBA" id="ARBA00004236"/>
    </source>
</evidence>
<dbReference type="GO" id="GO:0070161">
    <property type="term" value="C:anchoring junction"/>
    <property type="evidence" value="ECO:0007669"/>
    <property type="project" value="UniProtKB-SubCell"/>
</dbReference>
<name>A0A8C9WCH4_SCLFO</name>
<dbReference type="OrthoDB" id="546434at2759"/>
<dbReference type="Proteomes" id="UP000694397">
    <property type="component" value="Chromosome 16"/>
</dbReference>
<dbReference type="InterPro" id="IPR014710">
    <property type="entry name" value="RmlC-like_jellyroll"/>
</dbReference>
<evidence type="ECO:0000256" key="3">
    <source>
        <dbReference type="ARBA" id="ARBA00004556"/>
    </source>
</evidence>
<dbReference type="FunFam" id="2.60.120.10:FF:000008">
    <property type="entry name" value="Rap guanine nucleotide exchange factor (GEF) 2"/>
    <property type="match status" value="1"/>
</dbReference>
<keyword evidence="7" id="KW-0343">GTPase activation</keyword>
<evidence type="ECO:0000259" key="29">
    <source>
        <dbReference type="PROSITE" id="PS50200"/>
    </source>
</evidence>
<reference evidence="31 32" key="1">
    <citation type="submission" date="2019-04" db="EMBL/GenBank/DDBJ databases">
        <authorList>
            <consortium name="Wellcome Sanger Institute Data Sharing"/>
        </authorList>
    </citation>
    <scope>NUCLEOTIDE SEQUENCE [LARGE SCALE GENOMIC DNA]</scope>
</reference>
<dbReference type="PANTHER" id="PTHR45161:SF2">
    <property type="entry name" value="RAP GUANINE NUCLEOTIDE EXCHANGE FACTOR 2"/>
    <property type="match status" value="1"/>
</dbReference>
<dbReference type="CDD" id="cd06755">
    <property type="entry name" value="PDZ_RapGEF2_RapGEF6-like"/>
    <property type="match status" value="1"/>
</dbReference>
<protein>
    <recommendedName>
        <fullName evidence="6">Rap guanine nucleotide exchange factor 2</fullName>
    </recommendedName>
    <alternativeName>
        <fullName evidence="21">Cyclic nucleotide ras GEF</fullName>
    </alternativeName>
    <alternativeName>
        <fullName evidence="23">Neural RAP guanine nucleotide exchange protein</fullName>
    </alternativeName>
    <alternativeName>
        <fullName evidence="20">PDZ domain-containing guanine nucleotide exchange factor 1</fullName>
    </alternativeName>
    <alternativeName>
        <fullName evidence="19">RA-GEF-1</fullName>
    </alternativeName>
    <alternativeName>
        <fullName evidence="22">Ras/Rap1-associating GEF-1</fullName>
    </alternativeName>
</protein>
<dbReference type="InterPro" id="IPR001478">
    <property type="entry name" value="PDZ"/>
</dbReference>
<dbReference type="GO" id="GO:0007399">
    <property type="term" value="P:nervous system development"/>
    <property type="evidence" value="ECO:0007669"/>
    <property type="project" value="UniProtKB-KW"/>
</dbReference>
<dbReference type="Pfam" id="PF00595">
    <property type="entry name" value="PDZ"/>
    <property type="match status" value="1"/>
</dbReference>
<feature type="domain" description="PDZ" evidence="28">
    <location>
        <begin position="529"/>
        <end position="599"/>
    </location>
</feature>
<dbReference type="GO" id="GO:0030154">
    <property type="term" value="P:cell differentiation"/>
    <property type="evidence" value="ECO:0007669"/>
    <property type="project" value="UniProtKB-KW"/>
</dbReference>
<dbReference type="PROSITE" id="PS50200">
    <property type="entry name" value="RA"/>
    <property type="match status" value="1"/>
</dbReference>
<dbReference type="InterPro" id="IPR036034">
    <property type="entry name" value="PDZ_sf"/>
</dbReference>
<dbReference type="InterPro" id="IPR001895">
    <property type="entry name" value="RASGEF_cat_dom"/>
</dbReference>
<keyword evidence="15" id="KW-0832">Ubl conjugation</keyword>
<comment type="subcellular location">
    <subcellularLocation>
        <location evidence="2">Cell junction</location>
    </subcellularLocation>
    <subcellularLocation>
        <location evidence="1">Cell membrane</location>
    </subcellularLocation>
    <subcellularLocation>
        <location evidence="3">Cytoplasm</location>
        <location evidence="3">Perinuclear region</location>
    </subcellularLocation>
    <subcellularLocation>
        <location evidence="4">Late endosome</location>
    </subcellularLocation>
</comment>
<dbReference type="SUPFAM" id="SSF48366">
    <property type="entry name" value="Ras GEF"/>
    <property type="match status" value="1"/>
</dbReference>
<keyword evidence="10" id="KW-0963">Cytoplasm</keyword>
<dbReference type="FunFam" id="1.20.870.10:FF:000001">
    <property type="entry name" value="rap guanine nucleotide exchange factor 2 isoform X2"/>
    <property type="match status" value="1"/>
</dbReference>
<feature type="compositionally biased region" description="Acidic residues" evidence="25">
    <location>
        <begin position="1447"/>
        <end position="1458"/>
    </location>
</feature>
<dbReference type="PROSITE" id="PS50009">
    <property type="entry name" value="RASGEF_CAT"/>
    <property type="match status" value="1"/>
</dbReference>
<keyword evidence="8" id="KW-0217">Developmental protein</keyword>
<feature type="domain" description="Cyclic nucleotide-binding" evidence="27">
    <location>
        <begin position="279"/>
        <end position="344"/>
    </location>
</feature>
<dbReference type="InterPro" id="IPR018490">
    <property type="entry name" value="cNMP-bd_dom_sf"/>
</dbReference>